<feature type="domain" description="Protein kinase" evidence="11">
    <location>
        <begin position="295"/>
        <end position="757"/>
    </location>
</feature>
<evidence type="ECO:0000256" key="2">
    <source>
        <dbReference type="ARBA" id="ARBA00011534"/>
    </source>
</evidence>
<dbReference type="InParanoid" id="A0A5J5F5J9"/>
<feature type="region of interest" description="Disordered" evidence="10">
    <location>
        <begin position="1"/>
        <end position="49"/>
    </location>
</feature>
<comment type="caution">
    <text evidence="12">The sequence shown here is derived from an EMBL/GenBank/DDBJ whole genome shotgun (WGS) entry which is preliminary data.</text>
</comment>
<evidence type="ECO:0000313" key="13">
    <source>
        <dbReference type="Proteomes" id="UP000326924"/>
    </source>
</evidence>
<evidence type="ECO:0000259" key="11">
    <source>
        <dbReference type="PROSITE" id="PS50011"/>
    </source>
</evidence>
<feature type="compositionally biased region" description="Low complexity" evidence="10">
    <location>
        <begin position="20"/>
        <end position="32"/>
    </location>
</feature>
<comment type="catalytic activity">
    <reaction evidence="9">
        <text>L-seryl-[protein] + ATP = O-phospho-L-seryl-[protein] + ADP + H(+)</text>
        <dbReference type="Rhea" id="RHEA:17989"/>
        <dbReference type="Rhea" id="RHEA-COMP:9863"/>
        <dbReference type="Rhea" id="RHEA-COMP:11604"/>
        <dbReference type="ChEBI" id="CHEBI:15378"/>
        <dbReference type="ChEBI" id="CHEBI:29999"/>
        <dbReference type="ChEBI" id="CHEBI:30616"/>
        <dbReference type="ChEBI" id="CHEBI:83421"/>
        <dbReference type="ChEBI" id="CHEBI:456216"/>
        <dbReference type="EC" id="2.7.11.1"/>
    </reaction>
</comment>
<proteinExistence type="predicted"/>
<evidence type="ECO:0000256" key="5">
    <source>
        <dbReference type="ARBA" id="ARBA00019973"/>
    </source>
</evidence>
<organism evidence="12 13">
    <name type="scientific">Sphaerosporella brunnea</name>
    <dbReference type="NCBI Taxonomy" id="1250544"/>
    <lineage>
        <taxon>Eukaryota</taxon>
        <taxon>Fungi</taxon>
        <taxon>Dikarya</taxon>
        <taxon>Ascomycota</taxon>
        <taxon>Pezizomycotina</taxon>
        <taxon>Pezizomycetes</taxon>
        <taxon>Pezizales</taxon>
        <taxon>Pyronemataceae</taxon>
        <taxon>Sphaerosporella</taxon>
    </lineage>
</organism>
<gene>
    <name evidence="12" type="ORF">FN846DRAFT_904015</name>
</gene>
<dbReference type="Proteomes" id="UP000326924">
    <property type="component" value="Unassembled WGS sequence"/>
</dbReference>
<dbReference type="PROSITE" id="PS50011">
    <property type="entry name" value="PROTEIN_KINASE_DOM"/>
    <property type="match status" value="1"/>
</dbReference>
<dbReference type="AlphaFoldDB" id="A0A5J5F5J9"/>
<name>A0A5J5F5J9_9PEZI</name>
<dbReference type="PROSITE" id="PS00109">
    <property type="entry name" value="PROTEIN_KINASE_TYR"/>
    <property type="match status" value="1"/>
</dbReference>
<evidence type="ECO:0000256" key="3">
    <source>
        <dbReference type="ARBA" id="ARBA00012513"/>
    </source>
</evidence>
<evidence type="ECO:0000256" key="6">
    <source>
        <dbReference type="ARBA" id="ARBA00030980"/>
    </source>
</evidence>
<dbReference type="SUPFAM" id="SSF56112">
    <property type="entry name" value="Protein kinase-like (PK-like)"/>
    <property type="match status" value="1"/>
</dbReference>
<dbReference type="Gene3D" id="1.10.510.10">
    <property type="entry name" value="Transferase(Phosphotransferase) domain 1"/>
    <property type="match status" value="1"/>
</dbReference>
<dbReference type="InterPro" id="IPR040976">
    <property type="entry name" value="Pkinase_fungal"/>
</dbReference>
<dbReference type="EC" id="2.7.11.1" evidence="3"/>
<evidence type="ECO:0000256" key="10">
    <source>
        <dbReference type="SAM" id="MobiDB-lite"/>
    </source>
</evidence>
<evidence type="ECO:0000256" key="4">
    <source>
        <dbReference type="ARBA" id="ARBA00013948"/>
    </source>
</evidence>
<evidence type="ECO:0000256" key="8">
    <source>
        <dbReference type="ARBA" id="ARBA00047899"/>
    </source>
</evidence>
<dbReference type="InterPro" id="IPR008266">
    <property type="entry name" value="Tyr_kinase_AS"/>
</dbReference>
<reference evidence="12 13" key="1">
    <citation type="submission" date="2019-09" db="EMBL/GenBank/DDBJ databases">
        <title>Draft genome of the ectomycorrhizal ascomycete Sphaerosporella brunnea.</title>
        <authorList>
            <consortium name="DOE Joint Genome Institute"/>
            <person name="Benucci G.M."/>
            <person name="Marozzi G."/>
            <person name="Antonielli L."/>
            <person name="Sanchez S."/>
            <person name="Marco P."/>
            <person name="Wang X."/>
            <person name="Falini L.B."/>
            <person name="Barry K."/>
            <person name="Haridas S."/>
            <person name="Lipzen A."/>
            <person name="Labutti K."/>
            <person name="Grigoriev I.V."/>
            <person name="Murat C."/>
            <person name="Martin F."/>
            <person name="Albertini E."/>
            <person name="Donnini D."/>
            <person name="Bonito G."/>
        </authorList>
    </citation>
    <scope>NUCLEOTIDE SEQUENCE [LARGE SCALE GENOMIC DNA]</scope>
    <source>
        <strain evidence="12 13">Sb_GMNB300</strain>
    </source>
</reference>
<dbReference type="GO" id="GO:0004674">
    <property type="term" value="F:protein serine/threonine kinase activity"/>
    <property type="evidence" value="ECO:0007669"/>
    <property type="project" value="UniProtKB-EC"/>
</dbReference>
<dbReference type="OrthoDB" id="5584477at2759"/>
<comment type="function">
    <text evidence="1">Component of the EKC/KEOPS complex that is required for the formation of a threonylcarbamoyl group on adenosine at position 37 (t(6)A37) in tRNAs that read codons beginning with adenine. The complex is probably involved in the transfer of the threonylcarbamoyl moiety of threonylcarbamoyl-AMP (TC-AMP) to the N6 group of A37. BUD32 has ATPase activity in the context of the EKC/KEOPS complex and likely plays a supporting role to the catalytic subunit KAE1. The EKC/KEOPS complex also promotes both telomere uncapping and telomere elongation. The complex is required for efficient recruitment of transcriptional coactivators.</text>
</comment>
<sequence>MTPPITRSMRSKTSHPPDDALSSSAQASAGQSVTRAPPQPRGAPVPPSAAHDLAASMARISIQGLAEASSDSTASTPPSLTSDALREHTLNDTCNRLQKGSKAPRKVTDLSLYNELWDRVIYDVDRLWESFDDITVPAHLHDGSRWVGWPESTLEHRVLKWFFADIHPLIQETPAAVTNNSKQSKYGPRNTRAAVKKATAAALGCTMEYVGSGNLVIKNGDANRKGDLVVRCCLPGQDRQTYWDQVRVVGELKSNPDKDGRDRTFIQLANYMRELFGTQPQRCWAFGFTLCGEVMRVFRFDRSGAVGSTAIDIHKRPKTFVGAMRFFMTPDAEAIGFDPTIKWNPLNSGLEVVYDPTVHFVNRTLPDPFILADHQKYRIDHTFIVRRYAIATRGTVCWRARTFDALDGSPWSYVIKDQWRASERDQEGDFLARIPPGTQGLPQYIWHTDVCCGLPGTLMDVAGHVRKGVDHGAQDKGRSALSSLTDTSRNLYHTAARGIRLQNRVKTRLIMRPLGSPLLSFTSYKHLLLALRDAVLGHRYMYTVHNIVHRDVSLNNILLHPQKGTSTTAPYGFLIDFDFAIDRARQGVSGADFITGTFKYMSIDMLTGAMSGPHSPIQDLESFYYVLLDIAIYYDERGRLRTPKPRPTIFTSLTTVPDQSDDIRTTAASKKQLYLKQNEFMKQVFPTFNDTAKQQLCAVVDEWRQLIANTQKGADTSRWIITRHAPPVMVPQRQREEDISDVYDEVLRILERGIVDR</sequence>
<evidence type="ECO:0000256" key="7">
    <source>
        <dbReference type="ARBA" id="ARBA00033194"/>
    </source>
</evidence>
<accession>A0A5J5F5J9</accession>
<dbReference type="Pfam" id="PF17667">
    <property type="entry name" value="Pkinase_fungal"/>
    <property type="match status" value="1"/>
</dbReference>
<dbReference type="InterPro" id="IPR011009">
    <property type="entry name" value="Kinase-like_dom_sf"/>
</dbReference>
<dbReference type="GO" id="GO:0005524">
    <property type="term" value="F:ATP binding"/>
    <property type="evidence" value="ECO:0007669"/>
    <property type="project" value="InterPro"/>
</dbReference>
<dbReference type="EMBL" id="VXIS01000030">
    <property type="protein sequence ID" value="KAA8911935.1"/>
    <property type="molecule type" value="Genomic_DNA"/>
</dbReference>
<evidence type="ECO:0000256" key="1">
    <source>
        <dbReference type="ARBA" id="ARBA00003747"/>
    </source>
</evidence>
<dbReference type="InterPro" id="IPR000719">
    <property type="entry name" value="Prot_kinase_dom"/>
</dbReference>
<comment type="catalytic activity">
    <reaction evidence="8">
        <text>L-threonyl-[protein] + ATP = O-phospho-L-threonyl-[protein] + ADP + H(+)</text>
        <dbReference type="Rhea" id="RHEA:46608"/>
        <dbReference type="Rhea" id="RHEA-COMP:11060"/>
        <dbReference type="Rhea" id="RHEA-COMP:11605"/>
        <dbReference type="ChEBI" id="CHEBI:15378"/>
        <dbReference type="ChEBI" id="CHEBI:30013"/>
        <dbReference type="ChEBI" id="CHEBI:30616"/>
        <dbReference type="ChEBI" id="CHEBI:61977"/>
        <dbReference type="ChEBI" id="CHEBI:456216"/>
        <dbReference type="EC" id="2.7.11.1"/>
    </reaction>
</comment>
<comment type="subunit">
    <text evidence="2">Component of the EKC/KEOPS complex composed of at least BUD32, CGI121, GON7, KAE1 and PCC1; the whole complex dimerizes.</text>
</comment>
<dbReference type="PANTHER" id="PTHR38248">
    <property type="entry name" value="FUNK1 6"/>
    <property type="match status" value="1"/>
</dbReference>
<evidence type="ECO:0000256" key="9">
    <source>
        <dbReference type="ARBA" id="ARBA00048679"/>
    </source>
</evidence>
<feature type="compositionally biased region" description="Pro residues" evidence="10">
    <location>
        <begin position="37"/>
        <end position="47"/>
    </location>
</feature>
<dbReference type="PANTHER" id="PTHR38248:SF2">
    <property type="entry name" value="FUNK1 11"/>
    <property type="match status" value="1"/>
</dbReference>
<evidence type="ECO:0000313" key="12">
    <source>
        <dbReference type="EMBL" id="KAA8911935.1"/>
    </source>
</evidence>
<protein>
    <recommendedName>
        <fullName evidence="5">EKC/KEOPS complex subunit BUD32</fullName>
        <ecNumber evidence="3">2.7.11.1</ecNumber>
    </recommendedName>
    <alternativeName>
        <fullName evidence="6 7">Atypical Serine/threonine protein kinase BUD32</fullName>
    </alternativeName>
    <alternativeName>
        <fullName evidence="4">EKC/KEOPS complex subunit bud32</fullName>
    </alternativeName>
</protein>
<keyword evidence="13" id="KW-1185">Reference proteome</keyword>